<name>A0A837AEL5_GLAPU</name>
<dbReference type="EMBL" id="JDSN01000185">
    <property type="protein sequence ID" value="KDB44286.1"/>
    <property type="molecule type" value="Genomic_DNA"/>
</dbReference>
<evidence type="ECO:0000313" key="1">
    <source>
        <dbReference type="EMBL" id="KDB44286.1"/>
    </source>
</evidence>
<evidence type="ECO:0000313" key="2">
    <source>
        <dbReference type="Proteomes" id="UP000027441"/>
    </source>
</evidence>
<reference evidence="1 2" key="1">
    <citation type="submission" date="2014-02" db="EMBL/GenBank/DDBJ databases">
        <title>Comparative genomics of Haemophilus parasuis isolated from pig lungs.</title>
        <authorList>
            <person name="Kittichotirat W."/>
            <person name="Bumgarner R.E."/>
            <person name="Lawrence P."/>
        </authorList>
    </citation>
    <scope>NUCLEOTIDE SEQUENCE [LARGE SCALE GENOMIC DNA]</scope>
    <source>
        <strain evidence="1 2">HPS9</strain>
    </source>
</reference>
<proteinExistence type="predicted"/>
<accession>A0A837AEL5</accession>
<sequence>MIILLDVGRWTLDVGRWTFIRVSLLKDDVEVVLVLFELERRDEDEPLPNADSTTQITIIQKITSIKYYSYELIYL</sequence>
<gene>
    <name evidence="1" type="ORF">HPS9_11265</name>
</gene>
<comment type="caution">
    <text evidence="1">The sequence shown here is derived from an EMBL/GenBank/DDBJ whole genome shotgun (WGS) entry which is preliminary data.</text>
</comment>
<dbReference type="AlphaFoldDB" id="A0A837AEL5"/>
<protein>
    <submittedName>
        <fullName evidence="1">Uncharacterized protein</fullName>
    </submittedName>
</protein>
<organism evidence="1 2">
    <name type="scientific">Glaesserella parasuis HPS9</name>
    <dbReference type="NCBI Taxonomy" id="1450513"/>
    <lineage>
        <taxon>Bacteria</taxon>
        <taxon>Pseudomonadati</taxon>
        <taxon>Pseudomonadota</taxon>
        <taxon>Gammaproteobacteria</taxon>
        <taxon>Pasteurellales</taxon>
        <taxon>Pasteurellaceae</taxon>
        <taxon>Glaesserella</taxon>
    </lineage>
</organism>
<dbReference type="Proteomes" id="UP000027441">
    <property type="component" value="Unassembled WGS sequence"/>
</dbReference>